<sequence length="209" mass="24047">MLTDQKEPRNDSDEDRSDVTYLDPGTQKLLDNISEISSQHASGLALKFDELILIHHKINEVTVPSWVTRLPKDIGMASAGTPKAAEWRVLYLVYFHFIMIPHWVQINNEREKKLIETSINLIITIKIFMAHSITEEELTTAKERLKSYRINLRDYWGTAQHMEDIIRLFGTPSVYLAWSGFLEKAKLRGIVEYVSKTLNTTSGAEKNKN</sequence>
<proteinExistence type="predicted"/>
<dbReference type="EMBL" id="CALTRL010003712">
    <property type="protein sequence ID" value="CAH7681792.1"/>
    <property type="molecule type" value="Genomic_DNA"/>
</dbReference>
<dbReference type="Proteomes" id="UP001153365">
    <property type="component" value="Unassembled WGS sequence"/>
</dbReference>
<evidence type="ECO:0000313" key="2">
    <source>
        <dbReference type="Proteomes" id="UP001153365"/>
    </source>
</evidence>
<comment type="caution">
    <text evidence="1">The sequence shown here is derived from an EMBL/GenBank/DDBJ whole genome shotgun (WGS) entry which is preliminary data.</text>
</comment>
<dbReference type="AlphaFoldDB" id="A0AAV0B894"/>
<evidence type="ECO:0000313" key="1">
    <source>
        <dbReference type="EMBL" id="CAH7681792.1"/>
    </source>
</evidence>
<gene>
    <name evidence="1" type="ORF">PPACK8108_LOCUS14443</name>
</gene>
<protein>
    <submittedName>
        <fullName evidence="1">Uncharacterized protein</fullName>
    </submittedName>
</protein>
<name>A0AAV0B894_PHAPC</name>
<reference evidence="1" key="1">
    <citation type="submission" date="2022-06" db="EMBL/GenBank/DDBJ databases">
        <authorList>
            <consortium name="SYNGENTA / RWTH Aachen University"/>
        </authorList>
    </citation>
    <scope>NUCLEOTIDE SEQUENCE</scope>
</reference>
<accession>A0AAV0B894</accession>
<organism evidence="1 2">
    <name type="scientific">Phakopsora pachyrhizi</name>
    <name type="common">Asian soybean rust disease fungus</name>
    <dbReference type="NCBI Taxonomy" id="170000"/>
    <lineage>
        <taxon>Eukaryota</taxon>
        <taxon>Fungi</taxon>
        <taxon>Dikarya</taxon>
        <taxon>Basidiomycota</taxon>
        <taxon>Pucciniomycotina</taxon>
        <taxon>Pucciniomycetes</taxon>
        <taxon>Pucciniales</taxon>
        <taxon>Phakopsoraceae</taxon>
        <taxon>Phakopsora</taxon>
    </lineage>
</organism>
<keyword evidence="2" id="KW-1185">Reference proteome</keyword>